<protein>
    <submittedName>
        <fullName evidence="2">Uncharacterized protein</fullName>
    </submittedName>
</protein>
<organism evidence="2 3">
    <name type="scientific">Didymodactylos carnosus</name>
    <dbReference type="NCBI Taxonomy" id="1234261"/>
    <lineage>
        <taxon>Eukaryota</taxon>
        <taxon>Metazoa</taxon>
        <taxon>Spiralia</taxon>
        <taxon>Gnathifera</taxon>
        <taxon>Rotifera</taxon>
        <taxon>Eurotatoria</taxon>
        <taxon>Bdelloidea</taxon>
        <taxon>Philodinida</taxon>
        <taxon>Philodinidae</taxon>
        <taxon>Didymodactylos</taxon>
    </lineage>
</organism>
<dbReference type="Proteomes" id="UP000682733">
    <property type="component" value="Unassembled WGS sequence"/>
</dbReference>
<keyword evidence="1" id="KW-0812">Transmembrane</keyword>
<evidence type="ECO:0000256" key="1">
    <source>
        <dbReference type="SAM" id="Phobius"/>
    </source>
</evidence>
<feature type="non-terminal residue" evidence="2">
    <location>
        <position position="1"/>
    </location>
</feature>
<feature type="transmembrane region" description="Helical" evidence="1">
    <location>
        <begin position="607"/>
        <end position="637"/>
    </location>
</feature>
<evidence type="ECO:0000313" key="2">
    <source>
        <dbReference type="EMBL" id="CAF4183575.1"/>
    </source>
</evidence>
<dbReference type="EMBL" id="CAJOBA010045965">
    <property type="protein sequence ID" value="CAF4183575.1"/>
    <property type="molecule type" value="Genomic_DNA"/>
</dbReference>
<accession>A0A8S2RW57</accession>
<evidence type="ECO:0000313" key="3">
    <source>
        <dbReference type="Proteomes" id="UP000682733"/>
    </source>
</evidence>
<proteinExistence type="predicted"/>
<sequence length="710" mass="82454">VSIIHDDFRRRGCYGFEMLSSFCQLTSQTINDELLRFYSLIYTSSTITPNRTFQLETQALIKQFQSTTTNSFLQLLQLILDITQSNGLISGLNTNYYVVYWGTFNTFNTLYFLRGYNAEDCYCQATYKCQDSSFLVSDSDYRDEIPGFIEGCFIVYSLLQSTLECWYQQTCFQQLINDLNVTTGSNFTILDSSQPSLYQPTTTIQEIVNNLMVEQWNSNVSFELYYQRCQPSVCHYTYVKKFDYLYIITTILGLVGGLSTILSTLIPNLVNLIRRKKIRATNKNVIDRTKIVTIKSPITFDQYTTLYQQQSQTLTCSCTTISITYEKFIQLSPTYHQICSSQFISDDWYTFITLTLRIYNFYQHEYAYDDFRKRGSSFFQTLKALCQSTNRTIQDSLVIFNSAQLVNAKLIPQQLFMAQAKSYIDIFIVTTTNTYMRSLQIIHDTTQSNALLAYDLTITYSLTYQSVQITPDTYYNDINQSCSCRNMGSCIQQAKLYDYLSISEMSVTGVYIGCYNLGSALRSTLECFYNQTCFTKLTLLLNPDDPGNFSVLNSTQPRSQYQPTTTIQEIVNNLMVEQWNPLIFYQPYFDHCQPSECHYTYFQKFDYLYTITTILGLVGGLSTILSTLIPFVIIIVLPRIWRLVKKLYQNHKRQQNQIKPTTTTSTTIENYNNVSSFNIKNSMEEKERFRKKEIRLSRRSFVCVPLPVLQ</sequence>
<reference evidence="2" key="1">
    <citation type="submission" date="2021-02" db="EMBL/GenBank/DDBJ databases">
        <authorList>
            <person name="Nowell W R."/>
        </authorList>
    </citation>
    <scope>NUCLEOTIDE SEQUENCE</scope>
</reference>
<keyword evidence="1" id="KW-1133">Transmembrane helix</keyword>
<gene>
    <name evidence="2" type="ORF">TMI583_LOCUS32674</name>
</gene>
<keyword evidence="1" id="KW-0472">Membrane</keyword>
<name>A0A8S2RW57_9BILA</name>
<comment type="caution">
    <text evidence="2">The sequence shown here is derived from an EMBL/GenBank/DDBJ whole genome shotgun (WGS) entry which is preliminary data.</text>
</comment>
<dbReference type="AlphaFoldDB" id="A0A8S2RW57"/>
<feature type="transmembrane region" description="Helical" evidence="1">
    <location>
        <begin position="244"/>
        <end position="266"/>
    </location>
</feature>